<feature type="signal peptide" evidence="1">
    <location>
        <begin position="1"/>
        <end position="22"/>
    </location>
</feature>
<keyword evidence="1" id="KW-0732">Signal</keyword>
<evidence type="ECO:0000313" key="3">
    <source>
        <dbReference type="Proteomes" id="UP001164653"/>
    </source>
</evidence>
<evidence type="ECO:0000313" key="2">
    <source>
        <dbReference type="EMBL" id="WAC10946.1"/>
    </source>
</evidence>
<sequence length="218" mass="24445">MKTLTSFLSLCFFACASHMASANVPVNPSLITADTSAIPQRFRVLIPALEKYRGEWPLEFLIAWIKKESDGSIASHTSLDERGYFQLHPDESKALKVDHEKLSTDRDYSIYAGVKLVDLRGASAARYAKILGIDASGEVYLGLTKLMHWLPYGVENIVEVMKKKEFAPDSWDAFKAFCEENKDEIQAGINRKGKWPLERGIKNADDVLSYARSINVTP</sequence>
<evidence type="ECO:0008006" key="4">
    <source>
        <dbReference type="Google" id="ProtNLM"/>
    </source>
</evidence>
<dbReference type="AlphaFoldDB" id="A0A9E8NAH0"/>
<dbReference type="EMBL" id="CP112998">
    <property type="protein sequence ID" value="WAC10946.1"/>
    <property type="molecule type" value="Genomic_DNA"/>
</dbReference>
<protein>
    <recommendedName>
        <fullName evidence="4">Transglycosylase SLT domain-containing protein</fullName>
    </recommendedName>
</protein>
<feature type="chain" id="PRO_5038783892" description="Transglycosylase SLT domain-containing protein" evidence="1">
    <location>
        <begin position="23"/>
        <end position="218"/>
    </location>
</feature>
<accession>A0A9E8NAH0</accession>
<dbReference type="Proteomes" id="UP001164653">
    <property type="component" value="Chromosome"/>
</dbReference>
<name>A0A9E8NAH0_9BACT</name>
<evidence type="ECO:0000256" key="1">
    <source>
        <dbReference type="SAM" id="SignalP"/>
    </source>
</evidence>
<keyword evidence="3" id="KW-1185">Reference proteome</keyword>
<dbReference type="RefSeq" id="WP_244822706.1">
    <property type="nucleotide sequence ID" value="NZ_CP112998.1"/>
</dbReference>
<organism evidence="2 3">
    <name type="scientific">Dyadobacter pollutisoli</name>
    <dbReference type="NCBI Taxonomy" id="2910158"/>
    <lineage>
        <taxon>Bacteria</taxon>
        <taxon>Pseudomonadati</taxon>
        <taxon>Bacteroidota</taxon>
        <taxon>Cytophagia</taxon>
        <taxon>Cytophagales</taxon>
        <taxon>Spirosomataceae</taxon>
        <taxon>Dyadobacter</taxon>
    </lineage>
</organism>
<reference evidence="2" key="1">
    <citation type="submission" date="2022-11" db="EMBL/GenBank/DDBJ databases">
        <title>Dyadobacter pollutisoli sp. nov., isolated from plastic dumped soil.</title>
        <authorList>
            <person name="Kim J.M."/>
            <person name="Kim K.R."/>
            <person name="Lee J.K."/>
            <person name="Hao L."/>
            <person name="Jeon C.O."/>
        </authorList>
    </citation>
    <scope>NUCLEOTIDE SEQUENCE</scope>
    <source>
        <strain evidence="2">U1</strain>
    </source>
</reference>
<dbReference type="KEGG" id="dpf:ON006_24765"/>
<proteinExistence type="predicted"/>
<gene>
    <name evidence="2" type="ORF">ON006_24765</name>
</gene>